<dbReference type="STRING" id="695939.SAMN00790413_00321"/>
<gene>
    <name evidence="1" type="ORF">SAMN00790413_00321</name>
</gene>
<name>A0A1W1V7S4_9DEIO</name>
<dbReference type="AlphaFoldDB" id="A0A1W1V7S4"/>
<keyword evidence="2" id="KW-1185">Reference proteome</keyword>
<proteinExistence type="predicted"/>
<evidence type="ECO:0000313" key="2">
    <source>
        <dbReference type="Proteomes" id="UP000192582"/>
    </source>
</evidence>
<sequence>MTPPAGSDLVKAILEARRKAGTVILSAPPAPITPQRTPEGIPTLPKLVPPPTPLPPAPLGDSDLAALLTRLLPQVVGGIDQIKAALGDRKLSFPEALSLATTVAGVVSLAVRDGAPLVKGKSADALVVLIFGVVFDRYAVPLLPGWVRPFAPALKAGAVAGLEALYRAVMKKR</sequence>
<dbReference type="OrthoDB" id="77081at2"/>
<dbReference type="RefSeq" id="WP_084048017.1">
    <property type="nucleotide sequence ID" value="NZ_FWWU01000009.1"/>
</dbReference>
<protein>
    <submittedName>
        <fullName evidence="1">Uncharacterized protein</fullName>
    </submittedName>
</protein>
<accession>A0A1W1V7S4</accession>
<evidence type="ECO:0000313" key="1">
    <source>
        <dbReference type="EMBL" id="SMB89230.1"/>
    </source>
</evidence>
<organism evidence="1 2">
    <name type="scientific">Deinococcus hopiensis KR-140</name>
    <dbReference type="NCBI Taxonomy" id="695939"/>
    <lineage>
        <taxon>Bacteria</taxon>
        <taxon>Thermotogati</taxon>
        <taxon>Deinococcota</taxon>
        <taxon>Deinococci</taxon>
        <taxon>Deinococcales</taxon>
        <taxon>Deinococcaceae</taxon>
        <taxon>Deinococcus</taxon>
    </lineage>
</organism>
<dbReference type="EMBL" id="FWWU01000009">
    <property type="protein sequence ID" value="SMB89230.1"/>
    <property type="molecule type" value="Genomic_DNA"/>
</dbReference>
<reference evidence="1 2" key="1">
    <citation type="submission" date="2017-04" db="EMBL/GenBank/DDBJ databases">
        <authorList>
            <person name="Afonso C.L."/>
            <person name="Miller P.J."/>
            <person name="Scott M.A."/>
            <person name="Spackman E."/>
            <person name="Goraichik I."/>
            <person name="Dimitrov K.M."/>
            <person name="Suarez D.L."/>
            <person name="Swayne D.E."/>
        </authorList>
    </citation>
    <scope>NUCLEOTIDE SEQUENCE [LARGE SCALE GENOMIC DNA]</scope>
    <source>
        <strain evidence="1 2">KR-140</strain>
    </source>
</reference>
<dbReference type="Proteomes" id="UP000192582">
    <property type="component" value="Unassembled WGS sequence"/>
</dbReference>